<dbReference type="PANTHER" id="PTHR10579:SF43">
    <property type="entry name" value="ZINC FINGER (C3HC4-TYPE RING FINGER) FAMILY PROTEIN"/>
    <property type="match status" value="1"/>
</dbReference>
<dbReference type="RefSeq" id="WP_084607140.1">
    <property type="nucleotide sequence ID" value="NZ_QVFV01000002.1"/>
</dbReference>
<evidence type="ECO:0000313" key="2">
    <source>
        <dbReference type="EMBL" id="RZM78807.1"/>
    </source>
</evidence>
<dbReference type="InterPro" id="IPR051266">
    <property type="entry name" value="CLCR"/>
</dbReference>
<feature type="domain" description="VWFA" evidence="1">
    <location>
        <begin position="414"/>
        <end position="588"/>
    </location>
</feature>
<gene>
    <name evidence="2" type="ORF">DYY88_08420</name>
</gene>
<dbReference type="EMBL" id="QVFV01000002">
    <property type="protein sequence ID" value="RZM78807.1"/>
    <property type="molecule type" value="Genomic_DNA"/>
</dbReference>
<dbReference type="OrthoDB" id="517022at2"/>
<dbReference type="Pfam" id="PF00092">
    <property type="entry name" value="VWA"/>
    <property type="match status" value="1"/>
</dbReference>
<evidence type="ECO:0000259" key="1">
    <source>
        <dbReference type="PROSITE" id="PS50234"/>
    </source>
</evidence>
<dbReference type="InterPro" id="IPR002035">
    <property type="entry name" value="VWF_A"/>
</dbReference>
<accession>A0A4Q7E7R0</accession>
<dbReference type="InterPro" id="IPR036465">
    <property type="entry name" value="vWFA_dom_sf"/>
</dbReference>
<organism evidence="2 3">
    <name type="scientific">Leptolyngbya iicbica LK</name>
    <dbReference type="NCBI Taxonomy" id="2294035"/>
    <lineage>
        <taxon>Bacteria</taxon>
        <taxon>Bacillati</taxon>
        <taxon>Cyanobacteriota</taxon>
        <taxon>Cyanophyceae</taxon>
        <taxon>Leptolyngbyales</taxon>
        <taxon>Leptolyngbyaceae</taxon>
        <taxon>Leptolyngbya group</taxon>
        <taxon>Leptolyngbya</taxon>
        <taxon>Leptolyngbya iicbica</taxon>
    </lineage>
</organism>
<dbReference type="AlphaFoldDB" id="A0A4Q7E7R0"/>
<dbReference type="Proteomes" id="UP000292459">
    <property type="component" value="Unassembled WGS sequence"/>
</dbReference>
<keyword evidence="3" id="KW-1185">Reference proteome</keyword>
<name>A0A4Q7E7R0_9CYAN</name>
<sequence length="588" mass="63565">MLIPRLFALLKRPFVFTLLASFCLTLVWSCASVGGGGIPSVESEAEAETVLLETVMPRLDWEEDFVADAVASRYSTDTISEPLPAIEDFPLYAAQPPNDGQTVYLEIFSSSEKANVDKQNERWLVEVADAFNQQGVTTSGGQPIQVGIRQIPSGTAARLLAAGTVQPAGYSPSNDLWVQMINSEGVNTTAVQSRLVPNTAGLVLQGEAYNALGGGEVTFAQVLDAMISGQLTAGYPNPYTSSTALNLLYSLFWRSAGLSGDAALTVANLESPEVNSVFSAFQEQVLITTTTTLDLQEIFIRDPDKLQAFPLEYQNYQSLIQLPGFENVQFVPFGIPHNNPLVGFDWNSAAQAEALAQFGEFAMASEMQALAAQQGFEPTPYLESGQAPPIPSGEVLTAAQSYWKARKDGGRTVYLMTVVDTSGSMEGEPLNAVQEGLQVASSVINAGNQVGLITFGDRAVYRLPLAAFDQLQHQRLLAAVDNLRADGSTAMYDAMLMGMGELMKQRQSDPEGRFYLLLLTDGEANRGYNFNDVEELISYSGIRVYPIAYGDVNEGELAAIAALRESTVKTGTTDNVQDLLKDLFQTNL</sequence>
<evidence type="ECO:0000313" key="3">
    <source>
        <dbReference type="Proteomes" id="UP000292459"/>
    </source>
</evidence>
<dbReference type="SUPFAM" id="SSF53300">
    <property type="entry name" value="vWA-like"/>
    <property type="match status" value="1"/>
</dbReference>
<dbReference type="SMART" id="SM00327">
    <property type="entry name" value="VWA"/>
    <property type="match status" value="1"/>
</dbReference>
<dbReference type="CDD" id="cd00198">
    <property type="entry name" value="vWFA"/>
    <property type="match status" value="1"/>
</dbReference>
<protein>
    <submittedName>
        <fullName evidence="2">VWA domain-containing protein</fullName>
    </submittedName>
</protein>
<dbReference type="PROSITE" id="PS50234">
    <property type="entry name" value="VWFA"/>
    <property type="match status" value="1"/>
</dbReference>
<dbReference type="Gene3D" id="3.40.50.410">
    <property type="entry name" value="von Willebrand factor, type A domain"/>
    <property type="match status" value="1"/>
</dbReference>
<comment type="caution">
    <text evidence="2">The sequence shown here is derived from an EMBL/GenBank/DDBJ whole genome shotgun (WGS) entry which is preliminary data.</text>
</comment>
<proteinExistence type="predicted"/>
<dbReference type="PANTHER" id="PTHR10579">
    <property type="entry name" value="CALCIUM-ACTIVATED CHLORIDE CHANNEL REGULATOR"/>
    <property type="match status" value="1"/>
</dbReference>
<reference evidence="2 3" key="1">
    <citation type="submission" date="2018-11" db="EMBL/GenBank/DDBJ databases">
        <title>Whole genome sequencing of an environmental sample.</title>
        <authorList>
            <person name="Sarangi A.N."/>
            <person name="Singh D."/>
            <person name="Tripathy S."/>
        </authorList>
    </citation>
    <scope>NUCLEOTIDE SEQUENCE [LARGE SCALE GENOMIC DNA]</scope>
    <source>
        <strain evidence="2 3">Lakshadweep</strain>
    </source>
</reference>